<proteinExistence type="predicted"/>
<sequence>MHRAFLFVVCVVCLPCVGGCVIPYVYPKLDYTQALQLDAPVGEVRVFRVDSVQSKLDFSRSERETLAEIPVSETGQVATQIKPSLPVGVYLFMGALNYDYRSSASLALRAYRPGFELVEIDSLEQVDHIAWTPAYDLEAQERALDSLLPLAMHGDAEPQVTLEVGSSSPAHRAAILFGAAEYLRIATIADSPDAQTRLHEKARKLREWAKE</sequence>
<gene>
    <name evidence="1" type="ORF">ETAA8_12740</name>
</gene>
<name>A0A517Y7I7_9BACT</name>
<dbReference type="EMBL" id="CP036274">
    <property type="protein sequence ID" value="QDU26199.1"/>
    <property type="molecule type" value="Genomic_DNA"/>
</dbReference>
<evidence type="ECO:0000313" key="2">
    <source>
        <dbReference type="Proteomes" id="UP000315017"/>
    </source>
</evidence>
<dbReference type="Proteomes" id="UP000315017">
    <property type="component" value="Chromosome"/>
</dbReference>
<accession>A0A517Y7I7</accession>
<organism evidence="1 2">
    <name type="scientific">Anatilimnocola aggregata</name>
    <dbReference type="NCBI Taxonomy" id="2528021"/>
    <lineage>
        <taxon>Bacteria</taxon>
        <taxon>Pseudomonadati</taxon>
        <taxon>Planctomycetota</taxon>
        <taxon>Planctomycetia</taxon>
        <taxon>Pirellulales</taxon>
        <taxon>Pirellulaceae</taxon>
        <taxon>Anatilimnocola</taxon>
    </lineage>
</organism>
<keyword evidence="2" id="KW-1185">Reference proteome</keyword>
<reference evidence="1 2" key="1">
    <citation type="submission" date="2019-02" db="EMBL/GenBank/DDBJ databases">
        <title>Deep-cultivation of Planctomycetes and their phenomic and genomic characterization uncovers novel biology.</title>
        <authorList>
            <person name="Wiegand S."/>
            <person name="Jogler M."/>
            <person name="Boedeker C."/>
            <person name="Pinto D."/>
            <person name="Vollmers J."/>
            <person name="Rivas-Marin E."/>
            <person name="Kohn T."/>
            <person name="Peeters S.H."/>
            <person name="Heuer A."/>
            <person name="Rast P."/>
            <person name="Oberbeckmann S."/>
            <person name="Bunk B."/>
            <person name="Jeske O."/>
            <person name="Meyerdierks A."/>
            <person name="Storesund J.E."/>
            <person name="Kallscheuer N."/>
            <person name="Luecker S."/>
            <person name="Lage O.M."/>
            <person name="Pohl T."/>
            <person name="Merkel B.J."/>
            <person name="Hornburger P."/>
            <person name="Mueller R.-W."/>
            <person name="Bruemmer F."/>
            <person name="Labrenz M."/>
            <person name="Spormann A.M."/>
            <person name="Op den Camp H."/>
            <person name="Overmann J."/>
            <person name="Amann R."/>
            <person name="Jetten M.S.M."/>
            <person name="Mascher T."/>
            <person name="Medema M.H."/>
            <person name="Devos D.P."/>
            <person name="Kaster A.-K."/>
            <person name="Ovreas L."/>
            <person name="Rohde M."/>
            <person name="Galperin M.Y."/>
            <person name="Jogler C."/>
        </authorList>
    </citation>
    <scope>NUCLEOTIDE SEQUENCE [LARGE SCALE GENOMIC DNA]</scope>
    <source>
        <strain evidence="1 2">ETA_A8</strain>
    </source>
</reference>
<dbReference type="KEGG" id="aagg:ETAA8_12740"/>
<dbReference type="RefSeq" id="WP_145086380.1">
    <property type="nucleotide sequence ID" value="NZ_CP036274.1"/>
</dbReference>
<protein>
    <submittedName>
        <fullName evidence="1">Uncharacterized protein</fullName>
    </submittedName>
</protein>
<dbReference type="AlphaFoldDB" id="A0A517Y7I7"/>
<evidence type="ECO:0000313" key="1">
    <source>
        <dbReference type="EMBL" id="QDU26199.1"/>
    </source>
</evidence>